<dbReference type="InterPro" id="IPR036097">
    <property type="entry name" value="HisK_dim/P_sf"/>
</dbReference>
<dbReference type="Gene3D" id="3.30.565.10">
    <property type="entry name" value="Histidine kinase-like ATPase, C-terminal domain"/>
    <property type="match status" value="1"/>
</dbReference>
<dbReference type="GO" id="GO:0005524">
    <property type="term" value="F:ATP binding"/>
    <property type="evidence" value="ECO:0007669"/>
    <property type="project" value="UniProtKB-KW"/>
</dbReference>
<dbReference type="GO" id="GO:0000155">
    <property type="term" value="F:phosphorelay sensor kinase activity"/>
    <property type="evidence" value="ECO:0007669"/>
    <property type="project" value="InterPro"/>
</dbReference>
<dbReference type="PANTHER" id="PTHR44936">
    <property type="entry name" value="SENSOR PROTEIN CREC"/>
    <property type="match status" value="1"/>
</dbReference>
<keyword evidence="4" id="KW-0547">Nucleotide-binding</keyword>
<keyword evidence="7" id="KW-0472">Membrane</keyword>
<evidence type="ECO:0000256" key="1">
    <source>
        <dbReference type="ARBA" id="ARBA00000085"/>
    </source>
</evidence>
<keyword evidence="10" id="KW-1185">Reference proteome</keyword>
<dbReference type="Proteomes" id="UP000318055">
    <property type="component" value="Chromosome"/>
</dbReference>
<comment type="catalytic activity">
    <reaction evidence="1">
        <text>ATP + protein L-histidine = ADP + protein N-phospho-L-histidine.</text>
        <dbReference type="EC" id="2.7.13.3"/>
    </reaction>
</comment>
<keyword evidence="6" id="KW-0067">ATP-binding</keyword>
<dbReference type="EC" id="2.7.13.3" evidence="2"/>
<dbReference type="PRINTS" id="PR00344">
    <property type="entry name" value="BCTRLSENSOR"/>
</dbReference>
<evidence type="ECO:0000313" key="9">
    <source>
        <dbReference type="EMBL" id="QDX26212.1"/>
    </source>
</evidence>
<accession>A0A518RFG9</accession>
<keyword evidence="5 9" id="KW-0418">Kinase</keyword>
<dbReference type="Pfam" id="PF02518">
    <property type="entry name" value="HATPase_c"/>
    <property type="match status" value="1"/>
</dbReference>
<dbReference type="OrthoDB" id="9789782at2"/>
<dbReference type="SUPFAM" id="SSF55874">
    <property type="entry name" value="ATPase domain of HSP90 chaperone/DNA topoisomerase II/histidine kinase"/>
    <property type="match status" value="1"/>
</dbReference>
<dbReference type="RefSeq" id="WP_145846641.1">
    <property type="nucleotide sequence ID" value="NZ_CP042239.1"/>
</dbReference>
<evidence type="ECO:0000313" key="10">
    <source>
        <dbReference type="Proteomes" id="UP000318055"/>
    </source>
</evidence>
<organism evidence="9 10">
    <name type="scientific">Sphingomonas suaedae</name>
    <dbReference type="NCBI Taxonomy" id="2599297"/>
    <lineage>
        <taxon>Bacteria</taxon>
        <taxon>Pseudomonadati</taxon>
        <taxon>Pseudomonadota</taxon>
        <taxon>Alphaproteobacteria</taxon>
        <taxon>Sphingomonadales</taxon>
        <taxon>Sphingomonadaceae</taxon>
        <taxon>Sphingomonas</taxon>
    </lineage>
</organism>
<dbReference type="InterPro" id="IPR003594">
    <property type="entry name" value="HATPase_dom"/>
</dbReference>
<dbReference type="Gene3D" id="1.10.287.130">
    <property type="match status" value="1"/>
</dbReference>
<dbReference type="PROSITE" id="PS50109">
    <property type="entry name" value="HIS_KIN"/>
    <property type="match status" value="1"/>
</dbReference>
<dbReference type="CDD" id="cd00075">
    <property type="entry name" value="HATPase"/>
    <property type="match status" value="1"/>
</dbReference>
<keyword evidence="7" id="KW-1133">Transmembrane helix</keyword>
<evidence type="ECO:0000256" key="2">
    <source>
        <dbReference type="ARBA" id="ARBA00012438"/>
    </source>
</evidence>
<proteinExistence type="predicted"/>
<dbReference type="EMBL" id="CP042239">
    <property type="protein sequence ID" value="QDX26212.1"/>
    <property type="molecule type" value="Genomic_DNA"/>
</dbReference>
<dbReference type="SUPFAM" id="SSF47384">
    <property type="entry name" value="Homodimeric domain of signal transducing histidine kinase"/>
    <property type="match status" value="1"/>
</dbReference>
<protein>
    <recommendedName>
        <fullName evidence="2">histidine kinase</fullName>
        <ecNumber evidence="2">2.7.13.3</ecNumber>
    </recommendedName>
</protein>
<dbReference type="GO" id="GO:0005886">
    <property type="term" value="C:plasma membrane"/>
    <property type="evidence" value="ECO:0007669"/>
    <property type="project" value="TreeGrafter"/>
</dbReference>
<dbReference type="InterPro" id="IPR004358">
    <property type="entry name" value="Sig_transdc_His_kin-like_C"/>
</dbReference>
<evidence type="ECO:0000256" key="4">
    <source>
        <dbReference type="ARBA" id="ARBA00022741"/>
    </source>
</evidence>
<keyword evidence="7" id="KW-0812">Transmembrane</keyword>
<reference evidence="9 10" key="1">
    <citation type="submission" date="2019-07" db="EMBL/GenBank/DDBJ databases">
        <title>Sphingomonas alkalisoli sp. nov., isolated from rhizosphere soil of Suaedae salsa.</title>
        <authorList>
            <person name="Zhang H."/>
            <person name="Xu L."/>
            <person name="Zhang J.-X."/>
            <person name="Sun J.-Q."/>
        </authorList>
    </citation>
    <scope>NUCLEOTIDE SEQUENCE [LARGE SCALE GENOMIC DNA]</scope>
    <source>
        <strain evidence="9 10">XS-10</strain>
    </source>
</reference>
<dbReference type="PANTHER" id="PTHR44936:SF10">
    <property type="entry name" value="SENSOR PROTEIN RSTB"/>
    <property type="match status" value="1"/>
</dbReference>
<evidence type="ECO:0000256" key="6">
    <source>
        <dbReference type="ARBA" id="ARBA00022840"/>
    </source>
</evidence>
<evidence type="ECO:0000256" key="3">
    <source>
        <dbReference type="ARBA" id="ARBA00022679"/>
    </source>
</evidence>
<dbReference type="SMART" id="SM00387">
    <property type="entry name" value="HATPase_c"/>
    <property type="match status" value="1"/>
</dbReference>
<dbReference type="InterPro" id="IPR036890">
    <property type="entry name" value="HATPase_C_sf"/>
</dbReference>
<name>A0A518RFG9_9SPHN</name>
<feature type="transmembrane region" description="Helical" evidence="7">
    <location>
        <begin position="168"/>
        <end position="191"/>
    </location>
</feature>
<dbReference type="AlphaFoldDB" id="A0A518RFG9"/>
<evidence type="ECO:0000256" key="7">
    <source>
        <dbReference type="SAM" id="Phobius"/>
    </source>
</evidence>
<evidence type="ECO:0000256" key="5">
    <source>
        <dbReference type="ARBA" id="ARBA00022777"/>
    </source>
</evidence>
<dbReference type="InterPro" id="IPR050980">
    <property type="entry name" value="2C_sensor_his_kinase"/>
</dbReference>
<sequence>MFRWLPLRTTFVIGALAAVALVGLTLGLLQMVSANARDLAMVRAQADAAVLTSKIASLPPAMSAEERDADILTMIAARAMEATDGGRCDSGERARALFLYRGGEGGLVGTPQLAWPSGSGEVQFRVPAGTACQRADTVAVGTIEDLGEGRAFLSARIFSPDPRLVTRAYLLAAGVGLAFLLFAGLLAWALMRGWRTRLDAFNALLDRADRTGFAERAPVDDAQPEFRLLAQHLNALLARSEDMIGGLRRLHRHVAHDLRGPVMVARKHLDALNEKIPGEPLIADADAKLLTVDKRCRMLLGIIDAEVSRRTEADSVDPGARIRQLIDDMFVYLGDDKDLEFALEAQDARVRVAADLFDRMVENIMGNAVKFANPGSTIRCTVTRVGDTVGIAVENDGPGIEQSKIERIFEPGYSSGGADSHGLGLAFVRTVALRAGGNVQAYNRAGGFRIEITLPALVEDMIAGSGKGE</sequence>
<feature type="domain" description="Histidine kinase" evidence="8">
    <location>
        <begin position="253"/>
        <end position="458"/>
    </location>
</feature>
<dbReference type="InterPro" id="IPR005467">
    <property type="entry name" value="His_kinase_dom"/>
</dbReference>
<gene>
    <name evidence="9" type="ORF">FPZ54_09390</name>
</gene>
<dbReference type="KEGG" id="ssua:FPZ54_09390"/>
<evidence type="ECO:0000259" key="8">
    <source>
        <dbReference type="PROSITE" id="PS50109"/>
    </source>
</evidence>
<keyword evidence="3" id="KW-0808">Transferase</keyword>